<organism evidence="10 11">
    <name type="scientific">Acrobeloides nanus</name>
    <dbReference type="NCBI Taxonomy" id="290746"/>
    <lineage>
        <taxon>Eukaryota</taxon>
        <taxon>Metazoa</taxon>
        <taxon>Ecdysozoa</taxon>
        <taxon>Nematoda</taxon>
        <taxon>Chromadorea</taxon>
        <taxon>Rhabditida</taxon>
        <taxon>Tylenchina</taxon>
        <taxon>Cephalobomorpha</taxon>
        <taxon>Cephaloboidea</taxon>
        <taxon>Cephalobidae</taxon>
        <taxon>Acrobeloides</taxon>
    </lineage>
</organism>
<keyword evidence="2 8" id="KW-0812">Transmembrane</keyword>
<dbReference type="PRINTS" id="PR00237">
    <property type="entry name" value="GPCRRHODOPSN"/>
</dbReference>
<feature type="transmembrane region" description="Helical" evidence="8">
    <location>
        <begin position="87"/>
        <end position="109"/>
    </location>
</feature>
<dbReference type="SUPFAM" id="SSF81321">
    <property type="entry name" value="Family A G protein-coupled receptor-like"/>
    <property type="match status" value="1"/>
</dbReference>
<evidence type="ECO:0000256" key="6">
    <source>
        <dbReference type="ARBA" id="ARBA00023170"/>
    </source>
</evidence>
<comment type="subcellular location">
    <subcellularLocation>
        <location evidence="1">Membrane</location>
        <topology evidence="1">Multi-pass membrane protein</topology>
    </subcellularLocation>
</comment>
<keyword evidence="4" id="KW-0297">G-protein coupled receptor</keyword>
<name>A0A914EJ13_9BILA</name>
<dbReference type="GO" id="GO:0004930">
    <property type="term" value="F:G protein-coupled receptor activity"/>
    <property type="evidence" value="ECO:0007669"/>
    <property type="project" value="UniProtKB-KW"/>
</dbReference>
<dbReference type="PROSITE" id="PS50262">
    <property type="entry name" value="G_PROTEIN_RECEP_F1_2"/>
    <property type="match status" value="1"/>
</dbReference>
<evidence type="ECO:0000256" key="4">
    <source>
        <dbReference type="ARBA" id="ARBA00023040"/>
    </source>
</evidence>
<dbReference type="Gene3D" id="1.20.1070.10">
    <property type="entry name" value="Rhodopsin 7-helix transmembrane proteins"/>
    <property type="match status" value="1"/>
</dbReference>
<keyword evidence="5 8" id="KW-0472">Membrane</keyword>
<keyword evidence="6" id="KW-0675">Receptor</keyword>
<dbReference type="GO" id="GO:0016020">
    <property type="term" value="C:membrane"/>
    <property type="evidence" value="ECO:0007669"/>
    <property type="project" value="UniProtKB-SubCell"/>
</dbReference>
<evidence type="ECO:0000256" key="8">
    <source>
        <dbReference type="SAM" id="Phobius"/>
    </source>
</evidence>
<dbReference type="PANTHER" id="PTHR24235:SF1">
    <property type="entry name" value="G-PROTEIN COUPLED RECEPTORS FAMILY 1 PROFILE DOMAIN-CONTAINING PROTEIN"/>
    <property type="match status" value="1"/>
</dbReference>
<keyword evidence="3 8" id="KW-1133">Transmembrane helix</keyword>
<dbReference type="AlphaFoldDB" id="A0A914EJ13"/>
<evidence type="ECO:0000256" key="2">
    <source>
        <dbReference type="ARBA" id="ARBA00022692"/>
    </source>
</evidence>
<evidence type="ECO:0000313" key="10">
    <source>
        <dbReference type="Proteomes" id="UP000887540"/>
    </source>
</evidence>
<evidence type="ECO:0000256" key="5">
    <source>
        <dbReference type="ARBA" id="ARBA00023136"/>
    </source>
</evidence>
<accession>A0A914EJ13</accession>
<evidence type="ECO:0000256" key="3">
    <source>
        <dbReference type="ARBA" id="ARBA00022989"/>
    </source>
</evidence>
<protein>
    <submittedName>
        <fullName evidence="11">G-protein coupled receptors family 1 profile domain-containing protein</fullName>
    </submittedName>
</protein>
<sequence length="176" mass="20415">MDRFLLTLFPVKWRHASKAPFACYLVVWLMSLLIATPYSFAVSVVDVKEFDPWDAPYINFMLETCHKNRPQMCLEKSSDLLPFSRKAYTLTVLAIQYILPLTALGFAYAQIGSTIRKSTKNSTTLDQQRRHYMSQKKRNTLLLLLLLVLKYAIAWLPINAYNVLNVLDLIQFSQFK</sequence>
<keyword evidence="7" id="KW-0807">Transducer</keyword>
<evidence type="ECO:0000256" key="7">
    <source>
        <dbReference type="ARBA" id="ARBA00023224"/>
    </source>
</evidence>
<keyword evidence="10" id="KW-1185">Reference proteome</keyword>
<feature type="domain" description="G-protein coupled receptors family 1 profile" evidence="9">
    <location>
        <begin position="1"/>
        <end position="176"/>
    </location>
</feature>
<evidence type="ECO:0000313" key="11">
    <source>
        <dbReference type="WBParaSite" id="ACRNAN_scaffold8733.g25467.t1"/>
    </source>
</evidence>
<evidence type="ECO:0000256" key="1">
    <source>
        <dbReference type="ARBA" id="ARBA00004141"/>
    </source>
</evidence>
<feature type="transmembrane region" description="Helical" evidence="8">
    <location>
        <begin position="139"/>
        <end position="158"/>
    </location>
</feature>
<dbReference type="InterPro" id="IPR017452">
    <property type="entry name" value="GPCR_Rhodpsn_7TM"/>
</dbReference>
<evidence type="ECO:0000259" key="9">
    <source>
        <dbReference type="PROSITE" id="PS50262"/>
    </source>
</evidence>
<dbReference type="InterPro" id="IPR000276">
    <property type="entry name" value="GPCR_Rhodpsn"/>
</dbReference>
<feature type="transmembrane region" description="Helical" evidence="8">
    <location>
        <begin position="21"/>
        <end position="40"/>
    </location>
</feature>
<reference evidence="11" key="1">
    <citation type="submission" date="2022-11" db="UniProtKB">
        <authorList>
            <consortium name="WormBaseParasite"/>
        </authorList>
    </citation>
    <scope>IDENTIFICATION</scope>
</reference>
<dbReference type="Pfam" id="PF00001">
    <property type="entry name" value="7tm_1"/>
    <property type="match status" value="1"/>
</dbReference>
<dbReference type="PANTHER" id="PTHR24235">
    <property type="entry name" value="NEUROPEPTIDE Y RECEPTOR"/>
    <property type="match status" value="1"/>
</dbReference>
<proteinExistence type="predicted"/>
<dbReference type="WBParaSite" id="ACRNAN_scaffold8733.g25467.t1">
    <property type="protein sequence ID" value="ACRNAN_scaffold8733.g25467.t1"/>
    <property type="gene ID" value="ACRNAN_scaffold8733.g25467"/>
</dbReference>
<dbReference type="Proteomes" id="UP000887540">
    <property type="component" value="Unplaced"/>
</dbReference>